<protein>
    <submittedName>
        <fullName evidence="1">Uncharacterized protein</fullName>
    </submittedName>
</protein>
<proteinExistence type="predicted"/>
<dbReference type="EMBL" id="GBXM01005310">
    <property type="protein sequence ID" value="JAI03268.1"/>
    <property type="molecule type" value="Transcribed_RNA"/>
</dbReference>
<sequence length="32" mass="3637">MYVSEFGNILADTTTPEMWFTGSYAFDTKLEA</sequence>
<accession>A0A0E9XKL8</accession>
<reference evidence="1" key="1">
    <citation type="submission" date="2014-11" db="EMBL/GenBank/DDBJ databases">
        <authorList>
            <person name="Amaro Gonzalez C."/>
        </authorList>
    </citation>
    <scope>NUCLEOTIDE SEQUENCE</scope>
</reference>
<dbReference type="AlphaFoldDB" id="A0A0E9XKL8"/>
<reference evidence="1" key="2">
    <citation type="journal article" date="2015" name="Fish Shellfish Immunol.">
        <title>Early steps in the European eel (Anguilla anguilla)-Vibrio vulnificus interaction in the gills: Role of the RtxA13 toxin.</title>
        <authorList>
            <person name="Callol A."/>
            <person name="Pajuelo D."/>
            <person name="Ebbesson L."/>
            <person name="Teles M."/>
            <person name="MacKenzie S."/>
            <person name="Amaro C."/>
        </authorList>
    </citation>
    <scope>NUCLEOTIDE SEQUENCE</scope>
</reference>
<organism evidence="1">
    <name type="scientific">Anguilla anguilla</name>
    <name type="common">European freshwater eel</name>
    <name type="synonym">Muraena anguilla</name>
    <dbReference type="NCBI Taxonomy" id="7936"/>
    <lineage>
        <taxon>Eukaryota</taxon>
        <taxon>Metazoa</taxon>
        <taxon>Chordata</taxon>
        <taxon>Craniata</taxon>
        <taxon>Vertebrata</taxon>
        <taxon>Euteleostomi</taxon>
        <taxon>Actinopterygii</taxon>
        <taxon>Neopterygii</taxon>
        <taxon>Teleostei</taxon>
        <taxon>Anguilliformes</taxon>
        <taxon>Anguillidae</taxon>
        <taxon>Anguilla</taxon>
    </lineage>
</organism>
<name>A0A0E9XKL8_ANGAN</name>
<evidence type="ECO:0000313" key="1">
    <source>
        <dbReference type="EMBL" id="JAI03268.1"/>
    </source>
</evidence>